<dbReference type="GO" id="GO:0006265">
    <property type="term" value="P:DNA topological change"/>
    <property type="evidence" value="ECO:0007669"/>
    <property type="project" value="InterPro"/>
</dbReference>
<dbReference type="Proteomes" id="UP000321514">
    <property type="component" value="Unassembled WGS sequence"/>
</dbReference>
<evidence type="ECO:0000256" key="7">
    <source>
        <dbReference type="ARBA" id="ARBA00023125"/>
    </source>
</evidence>
<dbReference type="SUPFAM" id="SSF55874">
    <property type="entry name" value="ATPase domain of HSP90 chaperone/DNA topoisomerase II/histidine kinase"/>
    <property type="match status" value="1"/>
</dbReference>
<evidence type="ECO:0000313" key="12">
    <source>
        <dbReference type="Proteomes" id="UP000183760"/>
    </source>
</evidence>
<keyword evidence="12" id="KW-1185">Reference proteome</keyword>
<dbReference type="GO" id="GO:0003677">
    <property type="term" value="F:DNA binding"/>
    <property type="evidence" value="ECO:0007669"/>
    <property type="project" value="UniProtKB-KW"/>
</dbReference>
<dbReference type="InterPro" id="IPR020568">
    <property type="entry name" value="Ribosomal_Su5_D2-typ_SF"/>
</dbReference>
<keyword evidence="4" id="KW-0547">Nucleotide-binding</keyword>
<dbReference type="AlphaFoldDB" id="A0A511TB59"/>
<reference evidence="11 12" key="1">
    <citation type="submission" date="2016-10" db="EMBL/GenBank/DDBJ databases">
        <authorList>
            <person name="Varghese N."/>
            <person name="Submissions S."/>
        </authorList>
    </citation>
    <scope>NUCLEOTIDE SEQUENCE [LARGE SCALE GENOMIC DNA]</scope>
    <source>
        <strain evidence="11 12">DSM 16525</strain>
    </source>
</reference>
<keyword evidence="6" id="KW-0799">Topoisomerase</keyword>
<dbReference type="Proteomes" id="UP000183760">
    <property type="component" value="Unassembled WGS sequence"/>
</dbReference>
<dbReference type="EMBL" id="BJXR01000040">
    <property type="protein sequence ID" value="GEN10823.1"/>
    <property type="molecule type" value="Genomic_DNA"/>
</dbReference>
<evidence type="ECO:0000256" key="3">
    <source>
        <dbReference type="ARBA" id="ARBA00012895"/>
    </source>
</evidence>
<dbReference type="SUPFAM" id="SSF54211">
    <property type="entry name" value="Ribosomal protein S5 domain 2-like"/>
    <property type="match status" value="1"/>
</dbReference>
<dbReference type="InterPro" id="IPR036890">
    <property type="entry name" value="HATPase_C_sf"/>
</dbReference>
<dbReference type="EMBL" id="FOIB01000012">
    <property type="protein sequence ID" value="SEU37516.1"/>
    <property type="molecule type" value="Genomic_DNA"/>
</dbReference>
<dbReference type="GO" id="GO:0005524">
    <property type="term" value="F:ATP binding"/>
    <property type="evidence" value="ECO:0007669"/>
    <property type="project" value="UniProtKB-KW"/>
</dbReference>
<dbReference type="RefSeq" id="WP_083560631.1">
    <property type="nucleotide sequence ID" value="NZ_BJXR01000040.1"/>
</dbReference>
<dbReference type="InterPro" id="IPR014721">
    <property type="entry name" value="Ribsml_uS5_D2-typ_fold_subgr"/>
</dbReference>
<comment type="similarity">
    <text evidence="2">Belongs to the type II topoisomerase GyrB family.</text>
</comment>
<dbReference type="InterPro" id="IPR013506">
    <property type="entry name" value="Topo_IIA_bsu_dom2"/>
</dbReference>
<keyword evidence="7" id="KW-0238">DNA-binding</keyword>
<keyword evidence="5" id="KW-0067">ATP-binding</keyword>
<organism evidence="10 13">
    <name type="scientific">Myxococcus fulvus</name>
    <dbReference type="NCBI Taxonomy" id="33"/>
    <lineage>
        <taxon>Bacteria</taxon>
        <taxon>Pseudomonadati</taxon>
        <taxon>Myxococcota</taxon>
        <taxon>Myxococcia</taxon>
        <taxon>Myxococcales</taxon>
        <taxon>Cystobacterineae</taxon>
        <taxon>Myxococcaceae</taxon>
        <taxon>Myxococcus</taxon>
    </lineage>
</organism>
<dbReference type="Gene3D" id="3.30.565.10">
    <property type="entry name" value="Histidine kinase-like ATPase, C-terminal domain"/>
    <property type="match status" value="1"/>
</dbReference>
<evidence type="ECO:0000313" key="11">
    <source>
        <dbReference type="EMBL" id="SEU37516.1"/>
    </source>
</evidence>
<proteinExistence type="inferred from homology"/>
<evidence type="ECO:0000256" key="5">
    <source>
        <dbReference type="ARBA" id="ARBA00022840"/>
    </source>
</evidence>
<evidence type="ECO:0000313" key="13">
    <source>
        <dbReference type="Proteomes" id="UP000321514"/>
    </source>
</evidence>
<accession>A0A511TB59</accession>
<evidence type="ECO:0000256" key="8">
    <source>
        <dbReference type="ARBA" id="ARBA00023235"/>
    </source>
</evidence>
<dbReference type="EC" id="5.6.2.2" evidence="3"/>
<feature type="domain" description="DNA topoisomerase type IIA subunit B" evidence="9">
    <location>
        <begin position="222"/>
        <end position="365"/>
    </location>
</feature>
<sequence length="383" mass="42375">MDQEFTPDDLRRMIRRRPGMYVGNRDEFGLSMFLEHLLVLGFNAGRLGRVRNISVDLLADGACRLSLDGSPWPLPPWTAPLASLESWLTVDAFVSKSVIVPDVLGIPSGIHCRDSEVCLGAINVLSSRFDVVAWSKGQTWRRRYREGGAEEDVLPLSTGDVSESGLCITATPDASLFESPGRFSWDGLHERVHALSAFHAGVSWTLRDEASGTEARFFREHGLADLCTELAGDSLIQEPWTFEGQVEDVRLQVALGWRYRLSPGLSSWVNLQRCRVGGPHHRGFLVGMRRAFVSRLRHLGRERDAQTFSDGALLEHLTGVLDLRIAPDVLGNPHKQVFAPPEVEAPVARLAEDWMTRALTGDPKLEATLFRFAGCEPAGGNGR</sequence>
<gene>
    <name evidence="10" type="ORF">MFU01_58600</name>
    <name evidence="11" type="ORF">SAMN05443572_112128</name>
</gene>
<dbReference type="PANTHER" id="PTHR45866">
    <property type="entry name" value="DNA GYRASE/TOPOISOMERASE SUBUNIT B"/>
    <property type="match status" value="1"/>
</dbReference>
<evidence type="ECO:0000256" key="4">
    <source>
        <dbReference type="ARBA" id="ARBA00022741"/>
    </source>
</evidence>
<name>A0A511TB59_MYXFU</name>
<reference evidence="10 13" key="2">
    <citation type="submission" date="2019-07" db="EMBL/GenBank/DDBJ databases">
        <title>Whole genome shotgun sequence of Myxococcus fulvus NBRC 100333.</title>
        <authorList>
            <person name="Hosoyama A."/>
            <person name="Uohara A."/>
            <person name="Ohji S."/>
            <person name="Ichikawa N."/>
        </authorList>
    </citation>
    <scope>NUCLEOTIDE SEQUENCE [LARGE SCALE GENOMIC DNA]</scope>
    <source>
        <strain evidence="10 13">NBRC 100333</strain>
    </source>
</reference>
<dbReference type="STRING" id="1334629.MFUL124B02_40955"/>
<comment type="catalytic activity">
    <reaction evidence="1">
        <text>ATP-dependent breakage, passage and rejoining of double-stranded DNA.</text>
        <dbReference type="EC" id="5.6.2.2"/>
    </reaction>
</comment>
<dbReference type="GO" id="GO:0003918">
    <property type="term" value="F:DNA topoisomerase type II (double strand cut, ATP-hydrolyzing) activity"/>
    <property type="evidence" value="ECO:0007669"/>
    <property type="project" value="UniProtKB-EC"/>
</dbReference>
<evidence type="ECO:0000256" key="1">
    <source>
        <dbReference type="ARBA" id="ARBA00000185"/>
    </source>
</evidence>
<evidence type="ECO:0000313" key="10">
    <source>
        <dbReference type="EMBL" id="GEN10823.1"/>
    </source>
</evidence>
<comment type="caution">
    <text evidence="10">The sequence shown here is derived from an EMBL/GenBank/DDBJ whole genome shotgun (WGS) entry which is preliminary data.</text>
</comment>
<keyword evidence="8" id="KW-0413">Isomerase</keyword>
<evidence type="ECO:0000256" key="6">
    <source>
        <dbReference type="ARBA" id="ARBA00023029"/>
    </source>
</evidence>
<dbReference type="OrthoDB" id="5380834at2"/>
<evidence type="ECO:0000259" key="9">
    <source>
        <dbReference type="Pfam" id="PF00204"/>
    </source>
</evidence>
<dbReference type="PANTHER" id="PTHR45866:SF1">
    <property type="entry name" value="DNA GYRASE SUBUNIT B, MITOCHONDRIAL"/>
    <property type="match status" value="1"/>
</dbReference>
<dbReference type="Pfam" id="PF00204">
    <property type="entry name" value="DNA_gyraseB"/>
    <property type="match status" value="1"/>
</dbReference>
<evidence type="ECO:0000256" key="2">
    <source>
        <dbReference type="ARBA" id="ARBA00010708"/>
    </source>
</evidence>
<protein>
    <recommendedName>
        <fullName evidence="3">DNA topoisomerase (ATP-hydrolyzing)</fullName>
        <ecNumber evidence="3">5.6.2.2</ecNumber>
    </recommendedName>
</protein>
<dbReference type="Gene3D" id="3.30.230.10">
    <property type="match status" value="1"/>
</dbReference>